<dbReference type="InterPro" id="IPR036249">
    <property type="entry name" value="Thioredoxin-like_sf"/>
</dbReference>
<keyword evidence="8" id="KW-1185">Reference proteome</keyword>
<comment type="subcellular location">
    <subcellularLocation>
        <location evidence="1">Secreted</location>
    </subcellularLocation>
</comment>
<evidence type="ECO:0000256" key="6">
    <source>
        <dbReference type="SAM" id="SignalP"/>
    </source>
</evidence>
<dbReference type="AlphaFoldDB" id="A0A9N9TTC4"/>
<dbReference type="PANTHER" id="PTHR13234">
    <property type="entry name" value="GAMMA-INTERFERON INDUCIBLE LYSOSOMAL THIOL REDUCTASE GILT"/>
    <property type="match status" value="1"/>
</dbReference>
<sequence length="218" mass="24963">MFRVIEINMFSKLFLICAFALAVTSQERLKVTLFYEGLCPYCHDFIIQQLYPGFKKLGNALDVDLVSVQHPKNNGSKIEWTCQHGPIECYINKVSACAIHVSDTQSKMMEYINCFLSDFDDDKSKEYEEELAKNCSAGNGLSWDNINSCLDKDVDNILLAYEQRKTKVQPPLEYVPAILFNDKHDIDIEFAARDDFLATACRLFKTKPKACLKTFLKN</sequence>
<evidence type="ECO:0000313" key="7">
    <source>
        <dbReference type="EMBL" id="CAG9860865.1"/>
    </source>
</evidence>
<keyword evidence="3" id="KW-0964">Secreted</keyword>
<dbReference type="OrthoDB" id="958254at2759"/>
<keyword evidence="5" id="KW-0325">Glycoprotein</keyword>
<dbReference type="Gene3D" id="3.40.30.10">
    <property type="entry name" value="Glutaredoxin"/>
    <property type="match status" value="1"/>
</dbReference>
<reference evidence="7" key="1">
    <citation type="submission" date="2022-01" db="EMBL/GenBank/DDBJ databases">
        <authorList>
            <person name="King R."/>
        </authorList>
    </citation>
    <scope>NUCLEOTIDE SEQUENCE</scope>
</reference>
<dbReference type="EMBL" id="OU900096">
    <property type="protein sequence ID" value="CAG9860865.1"/>
    <property type="molecule type" value="Genomic_DNA"/>
</dbReference>
<name>A0A9N9TTC4_PHYSR</name>
<dbReference type="PANTHER" id="PTHR13234:SF8">
    <property type="entry name" value="GAMMA-INTERFERON-INDUCIBLE LYSOSOMAL THIOL REDUCTASE"/>
    <property type="match status" value="1"/>
</dbReference>
<evidence type="ECO:0000313" key="8">
    <source>
        <dbReference type="Proteomes" id="UP001153712"/>
    </source>
</evidence>
<evidence type="ECO:0000256" key="1">
    <source>
        <dbReference type="ARBA" id="ARBA00004613"/>
    </source>
</evidence>
<evidence type="ECO:0000256" key="5">
    <source>
        <dbReference type="ARBA" id="ARBA00023180"/>
    </source>
</evidence>
<comment type="similarity">
    <text evidence="2">Belongs to the GILT family.</text>
</comment>
<accession>A0A9N9TTC4</accession>
<evidence type="ECO:0000256" key="4">
    <source>
        <dbReference type="ARBA" id="ARBA00022729"/>
    </source>
</evidence>
<protein>
    <submittedName>
        <fullName evidence="7">Uncharacterized protein</fullName>
    </submittedName>
</protein>
<proteinExistence type="inferred from homology"/>
<organism evidence="7 8">
    <name type="scientific">Phyllotreta striolata</name>
    <name type="common">Striped flea beetle</name>
    <name type="synonym">Crioceris striolata</name>
    <dbReference type="NCBI Taxonomy" id="444603"/>
    <lineage>
        <taxon>Eukaryota</taxon>
        <taxon>Metazoa</taxon>
        <taxon>Ecdysozoa</taxon>
        <taxon>Arthropoda</taxon>
        <taxon>Hexapoda</taxon>
        <taxon>Insecta</taxon>
        <taxon>Pterygota</taxon>
        <taxon>Neoptera</taxon>
        <taxon>Endopterygota</taxon>
        <taxon>Coleoptera</taxon>
        <taxon>Polyphaga</taxon>
        <taxon>Cucujiformia</taxon>
        <taxon>Chrysomeloidea</taxon>
        <taxon>Chrysomelidae</taxon>
        <taxon>Galerucinae</taxon>
        <taxon>Alticini</taxon>
        <taxon>Phyllotreta</taxon>
    </lineage>
</organism>
<evidence type="ECO:0000256" key="3">
    <source>
        <dbReference type="ARBA" id="ARBA00022525"/>
    </source>
</evidence>
<feature type="chain" id="PRO_5040408668" evidence="6">
    <location>
        <begin position="26"/>
        <end position="218"/>
    </location>
</feature>
<dbReference type="GO" id="GO:0016671">
    <property type="term" value="F:oxidoreductase activity, acting on a sulfur group of donors, disulfide as acceptor"/>
    <property type="evidence" value="ECO:0007669"/>
    <property type="project" value="InterPro"/>
</dbReference>
<keyword evidence="4 6" id="KW-0732">Signal</keyword>
<evidence type="ECO:0000256" key="2">
    <source>
        <dbReference type="ARBA" id="ARBA00005679"/>
    </source>
</evidence>
<feature type="signal peptide" evidence="6">
    <location>
        <begin position="1"/>
        <end position="25"/>
    </location>
</feature>
<gene>
    <name evidence="7" type="ORF">PHYEVI_LOCUS7213</name>
</gene>
<dbReference type="SUPFAM" id="SSF52833">
    <property type="entry name" value="Thioredoxin-like"/>
    <property type="match status" value="1"/>
</dbReference>
<dbReference type="Proteomes" id="UP001153712">
    <property type="component" value="Chromosome 3"/>
</dbReference>
<dbReference type="GO" id="GO:0005576">
    <property type="term" value="C:extracellular region"/>
    <property type="evidence" value="ECO:0007669"/>
    <property type="project" value="UniProtKB-SubCell"/>
</dbReference>
<dbReference type="Pfam" id="PF03227">
    <property type="entry name" value="GILT"/>
    <property type="match status" value="1"/>
</dbReference>
<dbReference type="InterPro" id="IPR004911">
    <property type="entry name" value="Interferon-induced_GILT"/>
</dbReference>